<evidence type="ECO:0000313" key="3">
    <source>
        <dbReference type="Proteomes" id="UP000029981"/>
    </source>
</evidence>
<sequence length="114" mass="13209">MGSSSERDGHVSEQAQVNPLPYNEGATLSCSSEIFGIEGFNSFNFNGREIPITTDDIEVMLGLFLEENQRRERLMEEAEKRQKEDDKKARKEQLDKEREKKEQLEKNEEDKNGK</sequence>
<name>A0A0A0LBL2_CUCSA</name>
<proteinExistence type="predicted"/>
<gene>
    <name evidence="2" type="ORF">Csa_3G427420</name>
</gene>
<dbReference type="AlphaFoldDB" id="A0A0A0LBL2"/>
<reference evidence="2 3" key="4">
    <citation type="journal article" date="2011" name="BMC Genomics">
        <title>RNA-Seq improves annotation of protein-coding genes in the cucumber genome.</title>
        <authorList>
            <person name="Li Z."/>
            <person name="Zhang Z."/>
            <person name="Yan P."/>
            <person name="Huang S."/>
            <person name="Fei Z."/>
            <person name="Lin K."/>
        </authorList>
    </citation>
    <scope>NUCLEOTIDE SEQUENCE [LARGE SCALE GENOMIC DNA]</scope>
    <source>
        <strain evidence="3">cv. 9930</strain>
    </source>
</reference>
<dbReference type="Gramene" id="KGN58007">
    <property type="protein sequence ID" value="KGN58007"/>
    <property type="gene ID" value="Csa_3G427420"/>
</dbReference>
<feature type="region of interest" description="Disordered" evidence="1">
    <location>
        <begin position="75"/>
        <end position="114"/>
    </location>
</feature>
<accession>A0A0A0LBL2</accession>
<evidence type="ECO:0000256" key="1">
    <source>
        <dbReference type="SAM" id="MobiDB-lite"/>
    </source>
</evidence>
<dbReference type="EMBL" id="CM002924">
    <property type="protein sequence ID" value="KGN58007.1"/>
    <property type="molecule type" value="Genomic_DNA"/>
</dbReference>
<reference evidence="2 3" key="1">
    <citation type="journal article" date="2009" name="Nat. Genet.">
        <title>The genome of the cucumber, Cucumis sativus L.</title>
        <authorList>
            <person name="Huang S."/>
            <person name="Li R."/>
            <person name="Zhang Z."/>
            <person name="Li L."/>
            <person name="Gu X."/>
            <person name="Fan W."/>
            <person name="Lucas W.J."/>
            <person name="Wang X."/>
            <person name="Xie B."/>
            <person name="Ni P."/>
            <person name="Ren Y."/>
            <person name="Zhu H."/>
            <person name="Li J."/>
            <person name="Lin K."/>
            <person name="Jin W."/>
            <person name="Fei Z."/>
            <person name="Li G."/>
            <person name="Staub J."/>
            <person name="Kilian A."/>
            <person name="van der Vossen E.A."/>
            <person name="Wu Y."/>
            <person name="Guo J."/>
            <person name="He J."/>
            <person name="Jia Z."/>
            <person name="Ren Y."/>
            <person name="Tian G."/>
            <person name="Lu Y."/>
            <person name="Ruan J."/>
            <person name="Qian W."/>
            <person name="Wang M."/>
            <person name="Huang Q."/>
            <person name="Li B."/>
            <person name="Xuan Z."/>
            <person name="Cao J."/>
            <person name="Asan"/>
            <person name="Wu Z."/>
            <person name="Zhang J."/>
            <person name="Cai Q."/>
            <person name="Bai Y."/>
            <person name="Zhao B."/>
            <person name="Han Y."/>
            <person name="Li Y."/>
            <person name="Li X."/>
            <person name="Wang S."/>
            <person name="Shi Q."/>
            <person name="Liu S."/>
            <person name="Cho W.K."/>
            <person name="Kim J.Y."/>
            <person name="Xu Y."/>
            <person name="Heller-Uszynska K."/>
            <person name="Miao H."/>
            <person name="Cheng Z."/>
            <person name="Zhang S."/>
            <person name="Wu J."/>
            <person name="Yang Y."/>
            <person name="Kang H."/>
            <person name="Li M."/>
            <person name="Liang H."/>
            <person name="Ren X."/>
            <person name="Shi Z."/>
            <person name="Wen M."/>
            <person name="Jian M."/>
            <person name="Yang H."/>
            <person name="Zhang G."/>
            <person name="Yang Z."/>
            <person name="Chen R."/>
            <person name="Liu S."/>
            <person name="Li J."/>
            <person name="Ma L."/>
            <person name="Liu H."/>
            <person name="Zhou Y."/>
            <person name="Zhao J."/>
            <person name="Fang X."/>
            <person name="Li G."/>
            <person name="Fang L."/>
            <person name="Li Y."/>
            <person name="Liu D."/>
            <person name="Zheng H."/>
            <person name="Zhang Y."/>
            <person name="Qin N."/>
            <person name="Li Z."/>
            <person name="Yang G."/>
            <person name="Yang S."/>
            <person name="Bolund L."/>
            <person name="Kristiansen K."/>
            <person name="Zheng H."/>
            <person name="Li S."/>
            <person name="Zhang X."/>
            <person name="Yang H."/>
            <person name="Wang J."/>
            <person name="Sun R."/>
            <person name="Zhang B."/>
            <person name="Jiang S."/>
            <person name="Wang J."/>
            <person name="Du Y."/>
            <person name="Li S."/>
        </authorList>
    </citation>
    <scope>NUCLEOTIDE SEQUENCE [LARGE SCALE GENOMIC DNA]</scope>
    <source>
        <strain evidence="3">cv. 9930</strain>
    </source>
</reference>
<keyword evidence="3" id="KW-1185">Reference proteome</keyword>
<feature type="region of interest" description="Disordered" evidence="1">
    <location>
        <begin position="1"/>
        <end position="26"/>
    </location>
</feature>
<reference evidence="2 3" key="3">
    <citation type="journal article" date="2010" name="BMC Genomics">
        <title>Transcriptome sequencing and comparative analysis of cucumber flowers with different sex types.</title>
        <authorList>
            <person name="Guo S."/>
            <person name="Zheng Y."/>
            <person name="Joung J.G."/>
            <person name="Liu S."/>
            <person name="Zhang Z."/>
            <person name="Crasta O.R."/>
            <person name="Sobral B.W."/>
            <person name="Xu Y."/>
            <person name="Huang S."/>
            <person name="Fei Z."/>
        </authorList>
    </citation>
    <scope>NUCLEOTIDE SEQUENCE [LARGE SCALE GENOMIC DNA]</scope>
    <source>
        <strain evidence="3">cv. 9930</strain>
    </source>
</reference>
<organism evidence="2 3">
    <name type="scientific">Cucumis sativus</name>
    <name type="common">Cucumber</name>
    <dbReference type="NCBI Taxonomy" id="3659"/>
    <lineage>
        <taxon>Eukaryota</taxon>
        <taxon>Viridiplantae</taxon>
        <taxon>Streptophyta</taxon>
        <taxon>Embryophyta</taxon>
        <taxon>Tracheophyta</taxon>
        <taxon>Spermatophyta</taxon>
        <taxon>Magnoliopsida</taxon>
        <taxon>eudicotyledons</taxon>
        <taxon>Gunneridae</taxon>
        <taxon>Pentapetalae</taxon>
        <taxon>rosids</taxon>
        <taxon>fabids</taxon>
        <taxon>Cucurbitales</taxon>
        <taxon>Cucurbitaceae</taxon>
        <taxon>Benincaseae</taxon>
        <taxon>Cucumis</taxon>
    </lineage>
</organism>
<dbReference type="Proteomes" id="UP000029981">
    <property type="component" value="Chromosome 3"/>
</dbReference>
<protein>
    <submittedName>
        <fullName evidence="2">Uncharacterized protein</fullName>
    </submittedName>
</protein>
<reference evidence="2 3" key="2">
    <citation type="journal article" date="2009" name="PLoS ONE">
        <title>An integrated genetic and cytogenetic map of the cucumber genome.</title>
        <authorList>
            <person name="Ren Y."/>
            <person name="Zhang Z."/>
            <person name="Liu J."/>
            <person name="Staub J.E."/>
            <person name="Han Y."/>
            <person name="Cheng Z."/>
            <person name="Li X."/>
            <person name="Lu J."/>
            <person name="Miao H."/>
            <person name="Kang H."/>
            <person name="Xie B."/>
            <person name="Gu X."/>
            <person name="Wang X."/>
            <person name="Du Y."/>
            <person name="Jin W."/>
            <person name="Huang S."/>
        </authorList>
    </citation>
    <scope>NUCLEOTIDE SEQUENCE [LARGE SCALE GENOMIC DNA]</scope>
    <source>
        <strain evidence="3">cv. 9930</strain>
    </source>
</reference>
<feature type="compositionally biased region" description="Basic and acidic residues" evidence="1">
    <location>
        <begin position="1"/>
        <end position="11"/>
    </location>
</feature>
<evidence type="ECO:0000313" key="2">
    <source>
        <dbReference type="EMBL" id="KGN58007.1"/>
    </source>
</evidence>